<reference evidence="2 3" key="1">
    <citation type="submission" date="2020-08" db="EMBL/GenBank/DDBJ databases">
        <title>Genomic Encyclopedia of Type Strains, Phase IV (KMG-IV): sequencing the most valuable type-strain genomes for metagenomic binning, comparative biology and taxonomic classification.</title>
        <authorList>
            <person name="Goeker M."/>
        </authorList>
    </citation>
    <scope>NUCLEOTIDE SEQUENCE [LARGE SCALE GENOMIC DNA]</scope>
    <source>
        <strain evidence="2 3">DSM 7465</strain>
    </source>
</reference>
<organism evidence="2 3">
    <name type="scientific">Rhizorhapis suberifaciens</name>
    <name type="common">corky root of lettuce</name>
    <dbReference type="NCBI Taxonomy" id="13656"/>
    <lineage>
        <taxon>Bacteria</taxon>
        <taxon>Pseudomonadati</taxon>
        <taxon>Pseudomonadota</taxon>
        <taxon>Alphaproteobacteria</taxon>
        <taxon>Sphingomonadales</taxon>
        <taxon>Sphingomonadaceae</taxon>
        <taxon>Rhizorhapis</taxon>
    </lineage>
</organism>
<evidence type="ECO:0000256" key="1">
    <source>
        <dbReference type="SAM" id="MobiDB-lite"/>
    </source>
</evidence>
<feature type="compositionally biased region" description="Gly residues" evidence="1">
    <location>
        <begin position="115"/>
        <end position="127"/>
    </location>
</feature>
<protein>
    <submittedName>
        <fullName evidence="2">Uncharacterized protein</fullName>
    </submittedName>
</protein>
<accession>A0A840HUD6</accession>
<keyword evidence="3" id="KW-1185">Reference proteome</keyword>
<dbReference type="EMBL" id="JACHOV010000005">
    <property type="protein sequence ID" value="MBB4641209.1"/>
    <property type="molecule type" value="Genomic_DNA"/>
</dbReference>
<sequence length="127" mass="12941">MNEISKSTRHSREGGNPSPNVQFCGGVRGRIPAFAGMTKVGVCASLLALAACTPNDPTLGGAVRHNYALQVIDPDPQYAGQPNEGGSGDIAKGAVERYRTDKVKKPKSIRTTSGISGGSGGGGGSSR</sequence>
<gene>
    <name evidence="2" type="ORF">HNQ99_001514</name>
</gene>
<evidence type="ECO:0000313" key="2">
    <source>
        <dbReference type="EMBL" id="MBB4641209.1"/>
    </source>
</evidence>
<feature type="compositionally biased region" description="Basic and acidic residues" evidence="1">
    <location>
        <begin position="94"/>
        <end position="103"/>
    </location>
</feature>
<comment type="caution">
    <text evidence="2">The sequence shown here is derived from an EMBL/GenBank/DDBJ whole genome shotgun (WGS) entry which is preliminary data.</text>
</comment>
<dbReference type="RefSeq" id="WP_246414784.1">
    <property type="nucleotide sequence ID" value="NZ_JACHOV010000005.1"/>
</dbReference>
<feature type="region of interest" description="Disordered" evidence="1">
    <location>
        <begin position="74"/>
        <end position="127"/>
    </location>
</feature>
<proteinExistence type="predicted"/>
<evidence type="ECO:0000313" key="3">
    <source>
        <dbReference type="Proteomes" id="UP000575068"/>
    </source>
</evidence>
<dbReference type="AlphaFoldDB" id="A0A840HUD6"/>
<feature type="region of interest" description="Disordered" evidence="1">
    <location>
        <begin position="1"/>
        <end position="22"/>
    </location>
</feature>
<dbReference type="Proteomes" id="UP000575068">
    <property type="component" value="Unassembled WGS sequence"/>
</dbReference>
<name>A0A840HUD6_9SPHN</name>